<dbReference type="AlphaFoldDB" id="A0A2U9CXF2"/>
<proteinExistence type="predicted"/>
<dbReference type="Proteomes" id="UP000246464">
    <property type="component" value="Chromosome 22"/>
</dbReference>
<keyword evidence="3" id="KW-1185">Reference proteome</keyword>
<accession>A0A2U9CXF2</accession>
<sequence length="140" mass="14999">MSDTLPGWLRCGVRPSSHQRPQTCPHPRPVPKRGARLAHTDNTAATTRPRRNRVGGGGSRSRSRSTGAAVRLAGTELPGGYSLSPVGSVFKLQITGKVRETFADTPGGCERMEEVSSPRPTVMPGDVYTPCPRAPRQGQL</sequence>
<dbReference type="EMBL" id="CP026264">
    <property type="protein sequence ID" value="AWP21365.1"/>
    <property type="molecule type" value="Genomic_DNA"/>
</dbReference>
<feature type="region of interest" description="Disordered" evidence="1">
    <location>
        <begin position="105"/>
        <end position="140"/>
    </location>
</feature>
<reference evidence="2 3" key="1">
    <citation type="submission" date="2017-12" db="EMBL/GenBank/DDBJ databases">
        <title>Integrating genomic resources of turbot (Scophthalmus maximus) in depth evaluation of genetic and physical mapping variation across individuals.</title>
        <authorList>
            <person name="Martinez P."/>
        </authorList>
    </citation>
    <scope>NUCLEOTIDE SEQUENCE [LARGE SCALE GENOMIC DNA]</scope>
</reference>
<evidence type="ECO:0000256" key="1">
    <source>
        <dbReference type="SAM" id="MobiDB-lite"/>
    </source>
</evidence>
<protein>
    <submittedName>
        <fullName evidence="2">Uncharacterized protein</fullName>
    </submittedName>
</protein>
<gene>
    <name evidence="2" type="ORF">SMAX5B_015511</name>
</gene>
<evidence type="ECO:0000313" key="2">
    <source>
        <dbReference type="EMBL" id="AWP21365.1"/>
    </source>
</evidence>
<feature type="region of interest" description="Disordered" evidence="1">
    <location>
        <begin position="13"/>
        <end position="68"/>
    </location>
</feature>
<evidence type="ECO:0000313" key="3">
    <source>
        <dbReference type="Proteomes" id="UP000246464"/>
    </source>
</evidence>
<name>A0A2U9CXF2_SCOMX</name>
<organism evidence="2 3">
    <name type="scientific">Scophthalmus maximus</name>
    <name type="common">Turbot</name>
    <name type="synonym">Psetta maxima</name>
    <dbReference type="NCBI Taxonomy" id="52904"/>
    <lineage>
        <taxon>Eukaryota</taxon>
        <taxon>Metazoa</taxon>
        <taxon>Chordata</taxon>
        <taxon>Craniata</taxon>
        <taxon>Vertebrata</taxon>
        <taxon>Euteleostomi</taxon>
        <taxon>Actinopterygii</taxon>
        <taxon>Neopterygii</taxon>
        <taxon>Teleostei</taxon>
        <taxon>Neoteleostei</taxon>
        <taxon>Acanthomorphata</taxon>
        <taxon>Carangaria</taxon>
        <taxon>Pleuronectiformes</taxon>
        <taxon>Pleuronectoidei</taxon>
        <taxon>Scophthalmidae</taxon>
        <taxon>Scophthalmus</taxon>
    </lineage>
</organism>